<feature type="compositionally biased region" description="Basic and acidic residues" evidence="1">
    <location>
        <begin position="172"/>
        <end position="184"/>
    </location>
</feature>
<sequence>MVKYATALRLRTAEAEQVLRRFTRRDPKHPTYQALEELGRAVRTIFACYYPASPDLLRETHGGLQVVENRDSANTVLHYGKDGALTGPDKEHIETSMLALHLLQSALVHVSTLLLQQVLAEPAWAKKLSDADRRGLTALFWSNIDPYGTFRLGMDKRLELPPAVRVPGPRHAVGDAARKGDSSS</sequence>
<proteinExistence type="predicted"/>
<dbReference type="InterPro" id="IPR002513">
    <property type="entry name" value="Tn3_Tnp_DDE_dom"/>
</dbReference>
<reference evidence="3" key="1">
    <citation type="submission" date="2024-07" db="EMBL/GenBank/DDBJ databases">
        <authorList>
            <person name="Yu S.T."/>
        </authorList>
    </citation>
    <scope>NUCLEOTIDE SEQUENCE</scope>
    <source>
        <strain evidence="3">R41</strain>
    </source>
</reference>
<evidence type="ECO:0000256" key="1">
    <source>
        <dbReference type="SAM" id="MobiDB-lite"/>
    </source>
</evidence>
<name>A0AB39RBN8_9ACTN</name>
<dbReference type="RefSeq" id="WP_369245352.1">
    <property type="nucleotide sequence ID" value="NZ_CP163443.1"/>
</dbReference>
<protein>
    <submittedName>
        <fullName evidence="3">Tn3 family transposase</fullName>
    </submittedName>
</protein>
<dbReference type="EMBL" id="CP163443">
    <property type="protein sequence ID" value="XDQ52051.1"/>
    <property type="molecule type" value="Genomic_DNA"/>
</dbReference>
<organism evidence="3">
    <name type="scientific">Streptomyces sp. R41</name>
    <dbReference type="NCBI Taxonomy" id="3238632"/>
    <lineage>
        <taxon>Bacteria</taxon>
        <taxon>Bacillati</taxon>
        <taxon>Actinomycetota</taxon>
        <taxon>Actinomycetes</taxon>
        <taxon>Kitasatosporales</taxon>
        <taxon>Streptomycetaceae</taxon>
        <taxon>Streptomyces</taxon>
    </lineage>
</organism>
<gene>
    <name evidence="3" type="ORF">AB5J53_10495</name>
</gene>
<dbReference type="Pfam" id="PF01526">
    <property type="entry name" value="DDE_Tnp_Tn3"/>
    <property type="match status" value="1"/>
</dbReference>
<dbReference type="AlphaFoldDB" id="A0AB39RBN8"/>
<feature type="domain" description="Tn3 transposase DDE" evidence="2">
    <location>
        <begin position="1"/>
        <end position="150"/>
    </location>
</feature>
<accession>A0AB39RBN8</accession>
<feature type="region of interest" description="Disordered" evidence="1">
    <location>
        <begin position="165"/>
        <end position="184"/>
    </location>
</feature>
<evidence type="ECO:0000259" key="2">
    <source>
        <dbReference type="Pfam" id="PF01526"/>
    </source>
</evidence>
<dbReference type="GO" id="GO:0006313">
    <property type="term" value="P:DNA transposition"/>
    <property type="evidence" value="ECO:0007669"/>
    <property type="project" value="InterPro"/>
</dbReference>
<evidence type="ECO:0000313" key="3">
    <source>
        <dbReference type="EMBL" id="XDQ52051.1"/>
    </source>
</evidence>
<dbReference type="GO" id="GO:0004803">
    <property type="term" value="F:transposase activity"/>
    <property type="evidence" value="ECO:0007669"/>
    <property type="project" value="InterPro"/>
</dbReference>